<reference evidence="2" key="1">
    <citation type="submission" date="2021-01" db="EMBL/GenBank/DDBJ databases">
        <authorList>
            <person name="Li R."/>
            <person name="Bekaert M."/>
        </authorList>
    </citation>
    <scope>NUCLEOTIDE SEQUENCE</scope>
    <source>
        <strain evidence="2">Farmed</strain>
    </source>
</reference>
<evidence type="ECO:0000313" key="2">
    <source>
        <dbReference type="EMBL" id="CAE1310627.1"/>
    </source>
</evidence>
<protein>
    <submittedName>
        <fullName evidence="2">Uncharacterized protein</fullName>
    </submittedName>
</protein>
<evidence type="ECO:0000256" key="1">
    <source>
        <dbReference type="SAM" id="MobiDB-lite"/>
    </source>
</evidence>
<keyword evidence="3" id="KW-1185">Reference proteome</keyword>
<dbReference type="EMBL" id="CAHIKZ030004418">
    <property type="protein sequence ID" value="CAE1310627.1"/>
    <property type="molecule type" value="Genomic_DNA"/>
</dbReference>
<gene>
    <name evidence="2" type="ORF">SPHA_62162</name>
</gene>
<feature type="compositionally biased region" description="Low complexity" evidence="1">
    <location>
        <begin position="134"/>
        <end position="144"/>
    </location>
</feature>
<organism evidence="2 3">
    <name type="scientific">Acanthosepion pharaonis</name>
    <name type="common">Pharaoh cuttlefish</name>
    <name type="synonym">Sepia pharaonis</name>
    <dbReference type="NCBI Taxonomy" id="158019"/>
    <lineage>
        <taxon>Eukaryota</taxon>
        <taxon>Metazoa</taxon>
        <taxon>Spiralia</taxon>
        <taxon>Lophotrochozoa</taxon>
        <taxon>Mollusca</taxon>
        <taxon>Cephalopoda</taxon>
        <taxon>Coleoidea</taxon>
        <taxon>Decapodiformes</taxon>
        <taxon>Sepiida</taxon>
        <taxon>Sepiina</taxon>
        <taxon>Sepiidae</taxon>
        <taxon>Acanthosepion</taxon>
    </lineage>
</organism>
<accession>A0A812DZY0</accession>
<evidence type="ECO:0000313" key="3">
    <source>
        <dbReference type="Proteomes" id="UP000597762"/>
    </source>
</evidence>
<dbReference type="AlphaFoldDB" id="A0A812DZY0"/>
<feature type="region of interest" description="Disordered" evidence="1">
    <location>
        <begin position="130"/>
        <end position="167"/>
    </location>
</feature>
<name>A0A812DZY0_ACAPH</name>
<dbReference type="Proteomes" id="UP000597762">
    <property type="component" value="Unassembled WGS sequence"/>
</dbReference>
<proteinExistence type="predicted"/>
<comment type="caution">
    <text evidence="2">The sequence shown here is derived from an EMBL/GenBank/DDBJ whole genome shotgun (WGS) entry which is preliminary data.</text>
</comment>
<sequence length="167" mass="18370">MELPDRQDAIRAVLAAGDQRLDDLGIDLFRLDQGEQRMLGAERIPEREGGAKVKPCARAPIVRARDGNRRCRSDAGREAGCDKAPWRPSGAWGGTLHRSRCLGSTRWSGRIASIAQLAVEIWRSRLPRRRRRSTFTSSGRSSFSENQAVPSVRGPVFGHRVATAPGA</sequence>